<evidence type="ECO:0000313" key="1">
    <source>
        <dbReference type="EMBL" id="CUG91659.1"/>
    </source>
</evidence>
<keyword evidence="2" id="KW-1185">Reference proteome</keyword>
<evidence type="ECO:0000313" key="2">
    <source>
        <dbReference type="Proteomes" id="UP000051952"/>
    </source>
</evidence>
<sequence>MRHSSLSIFSRFSQCVVFPTTCTSRHCLECSCLLHLRGTASNARVFSTILRHNVALTSSVSFAGAVSLQQRMSSSTITAKDTTTDDDVVIEPVPKKADEYRERMKPNQTDIVRCAVRR</sequence>
<proteinExistence type="predicted"/>
<reference evidence="2" key="1">
    <citation type="submission" date="2015-09" db="EMBL/GenBank/DDBJ databases">
        <authorList>
            <consortium name="Pathogen Informatics"/>
        </authorList>
    </citation>
    <scope>NUCLEOTIDE SEQUENCE [LARGE SCALE GENOMIC DNA]</scope>
    <source>
        <strain evidence="2">Lake Konstanz</strain>
    </source>
</reference>
<dbReference type="Proteomes" id="UP000051952">
    <property type="component" value="Unassembled WGS sequence"/>
</dbReference>
<dbReference type="VEuPathDB" id="TriTrypDB:BSAL_33185"/>
<accession>A0A0S4JQS2</accession>
<dbReference type="AlphaFoldDB" id="A0A0S4JQS2"/>
<name>A0A0S4JQS2_BODSA</name>
<organism evidence="1 2">
    <name type="scientific">Bodo saltans</name>
    <name type="common">Flagellated protozoan</name>
    <dbReference type="NCBI Taxonomy" id="75058"/>
    <lineage>
        <taxon>Eukaryota</taxon>
        <taxon>Discoba</taxon>
        <taxon>Euglenozoa</taxon>
        <taxon>Kinetoplastea</taxon>
        <taxon>Metakinetoplastina</taxon>
        <taxon>Eubodonida</taxon>
        <taxon>Bodonidae</taxon>
        <taxon>Bodo</taxon>
    </lineage>
</organism>
<protein>
    <submittedName>
        <fullName evidence="1">Uncharacterized protein</fullName>
    </submittedName>
</protein>
<gene>
    <name evidence="1" type="ORF">BSAL_33185</name>
</gene>
<dbReference type="EMBL" id="CYKH01001949">
    <property type="protein sequence ID" value="CUG91659.1"/>
    <property type="molecule type" value="Genomic_DNA"/>
</dbReference>